<evidence type="ECO:0000259" key="1">
    <source>
        <dbReference type="Pfam" id="PF06452"/>
    </source>
</evidence>
<dbReference type="Proteomes" id="UP000526501">
    <property type="component" value="Unassembled WGS sequence"/>
</dbReference>
<dbReference type="InterPro" id="IPR010502">
    <property type="entry name" value="Carb-bd_dom_fam9"/>
</dbReference>
<evidence type="ECO:0000313" key="3">
    <source>
        <dbReference type="Proteomes" id="UP000526501"/>
    </source>
</evidence>
<feature type="domain" description="Carbohydrate-binding" evidence="1">
    <location>
        <begin position="20"/>
        <end position="183"/>
    </location>
</feature>
<dbReference type="GO" id="GO:0016052">
    <property type="term" value="P:carbohydrate catabolic process"/>
    <property type="evidence" value="ECO:0007669"/>
    <property type="project" value="InterPro"/>
</dbReference>
<dbReference type="GO" id="GO:0030246">
    <property type="term" value="F:carbohydrate binding"/>
    <property type="evidence" value="ECO:0007669"/>
    <property type="project" value="InterPro"/>
</dbReference>
<reference evidence="2 3" key="1">
    <citation type="submission" date="2020-07" db="EMBL/GenBank/DDBJ databases">
        <authorList>
            <person name="Feng X."/>
        </authorList>
    </citation>
    <scope>NUCLEOTIDE SEQUENCE [LARGE SCALE GENOMIC DNA]</scope>
    <source>
        <strain evidence="2 3">JCM23202</strain>
    </source>
</reference>
<proteinExistence type="predicted"/>
<dbReference type="PANTHER" id="PTHR35532:SF5">
    <property type="entry name" value="CARBOHYDRATE-BINDING DOMAIN-CONTAINING PROTEIN"/>
    <property type="match status" value="1"/>
</dbReference>
<evidence type="ECO:0000313" key="2">
    <source>
        <dbReference type="EMBL" id="MBC2607515.1"/>
    </source>
</evidence>
<comment type="caution">
    <text evidence="2">The sequence shown here is derived from an EMBL/GenBank/DDBJ whole genome shotgun (WGS) entry which is preliminary data.</text>
</comment>
<protein>
    <submittedName>
        <fullName evidence="2">Carbohydrate-binding family 9-like protein</fullName>
    </submittedName>
</protein>
<dbReference type="EMBL" id="JACHVC010000013">
    <property type="protein sequence ID" value="MBC2607515.1"/>
    <property type="molecule type" value="Genomic_DNA"/>
</dbReference>
<accession>A0A7X1BAR5</accession>
<name>A0A7X1BAR5_9BACT</name>
<sequence>MADIEPATYQCLKATEPVVIDGKLDDAAWRNAEWTSDFVDIEGDAKPRPRFQTKAKMAWDDNYLYVSAILYEPDVWGTLTEHDSVIFQDNDFEVFIDPDSDNHGYFEFEINALNTFWDLTLPKPYMDMGSADNSWEIRGIKTAVSVQGTLNDPSDEDRSWIVEMAFPWEAYGDTGVPEEGDFWRINFSRVQWQSTVREGSYQKVPGTHEDNWVWSPQGVVDMHRPEMWGYLVFGSEVAIDAIQSRGSRDAMYSVYYAQRDYYAKHEKWAKTLKKLGLKRLEGQVDLNASKSGYKASVTDASGTWTIDHVRHVEGPDRN</sequence>
<dbReference type="GO" id="GO:0004553">
    <property type="term" value="F:hydrolase activity, hydrolyzing O-glycosyl compounds"/>
    <property type="evidence" value="ECO:0007669"/>
    <property type="project" value="InterPro"/>
</dbReference>
<keyword evidence="3" id="KW-1185">Reference proteome</keyword>
<organism evidence="2 3">
    <name type="scientific">Pelagicoccus albus</name>
    <dbReference type="NCBI Taxonomy" id="415222"/>
    <lineage>
        <taxon>Bacteria</taxon>
        <taxon>Pseudomonadati</taxon>
        <taxon>Verrucomicrobiota</taxon>
        <taxon>Opitutia</taxon>
        <taxon>Puniceicoccales</taxon>
        <taxon>Pelagicoccaceae</taxon>
        <taxon>Pelagicoccus</taxon>
    </lineage>
</organism>
<dbReference type="SUPFAM" id="SSF49344">
    <property type="entry name" value="CBD9-like"/>
    <property type="match status" value="1"/>
</dbReference>
<dbReference type="Pfam" id="PF06452">
    <property type="entry name" value="CBM9_1"/>
    <property type="match status" value="1"/>
</dbReference>
<dbReference type="CDD" id="cd09620">
    <property type="entry name" value="CBM9_like_3"/>
    <property type="match status" value="1"/>
</dbReference>
<gene>
    <name evidence="2" type="ORF">H5P27_15790</name>
</gene>
<dbReference type="AlphaFoldDB" id="A0A7X1BAR5"/>
<dbReference type="PANTHER" id="PTHR35532">
    <property type="entry name" value="SIMILAR TO POLYHYDROXYALKANOATE DEPOLYMERASE"/>
    <property type="match status" value="1"/>
</dbReference>
<dbReference type="Gene3D" id="2.60.40.1190">
    <property type="match status" value="1"/>
</dbReference>